<dbReference type="AlphaFoldDB" id="Q6AQM0"/>
<dbReference type="Proteomes" id="UP000000602">
    <property type="component" value="Chromosome"/>
</dbReference>
<evidence type="ECO:0000259" key="1">
    <source>
        <dbReference type="Pfam" id="PF02589"/>
    </source>
</evidence>
<name>Q6AQM0_DESPS</name>
<organism evidence="2 3">
    <name type="scientific">Desulfotalea psychrophila (strain LSv54 / DSM 12343)</name>
    <dbReference type="NCBI Taxonomy" id="177439"/>
    <lineage>
        <taxon>Bacteria</taxon>
        <taxon>Pseudomonadati</taxon>
        <taxon>Thermodesulfobacteriota</taxon>
        <taxon>Desulfobulbia</taxon>
        <taxon>Desulfobulbales</taxon>
        <taxon>Desulfocapsaceae</taxon>
        <taxon>Desulfotalea</taxon>
    </lineage>
</organism>
<proteinExistence type="predicted"/>
<protein>
    <recommendedName>
        <fullName evidence="1">LUD domain-containing protein</fullName>
    </recommendedName>
</protein>
<dbReference type="PANTHER" id="PTHR36179:SF2">
    <property type="entry name" value="LUD DOMAIN-CONTAINING PROTEIN"/>
    <property type="match status" value="1"/>
</dbReference>
<dbReference type="EMBL" id="CR522870">
    <property type="protein sequence ID" value="CAG35353.1"/>
    <property type="molecule type" value="Genomic_DNA"/>
</dbReference>
<accession>Q6AQM0</accession>
<dbReference type="PIRSF" id="PIRSF020269">
    <property type="entry name" value="DUF1121"/>
    <property type="match status" value="1"/>
</dbReference>
<sequence length="217" mass="24034">MENSVDKYWTIRLRAVQENLARNNFDAYVAASVADAKHLVMNEIMPPLAVKTVGFGGSMTLKETGIYDALCESTELRVFRSDLSAQSAEDKIEVRRKSLLVDIFFTGTNALVADGTLVNLDMIGNRVAALSFGPKYVVVVVGRNKIVEDLESAMERIKEYVAPINAMRLSMKTPCATTAECADCQSSQRICNTWAINEKSFPKKRIIVVLVNEDLGF</sequence>
<dbReference type="InterPro" id="IPR037171">
    <property type="entry name" value="NagB/RpiA_transferase-like"/>
</dbReference>
<dbReference type="SUPFAM" id="SSF100950">
    <property type="entry name" value="NagB/RpiA/CoA transferase-like"/>
    <property type="match status" value="1"/>
</dbReference>
<dbReference type="KEGG" id="dps:DP0624"/>
<dbReference type="HOGENOM" id="CLU_107893_1_0_7"/>
<dbReference type="Pfam" id="PF02589">
    <property type="entry name" value="LUD_dom"/>
    <property type="match status" value="1"/>
</dbReference>
<dbReference type="OrthoDB" id="9809147at2"/>
<dbReference type="InterPro" id="IPR003741">
    <property type="entry name" value="LUD_dom"/>
</dbReference>
<reference evidence="3" key="1">
    <citation type="journal article" date="2004" name="Environ. Microbiol.">
        <title>The genome of Desulfotalea psychrophila, a sulfate-reducing bacterium from permanently cold Arctic sediments.</title>
        <authorList>
            <person name="Rabus R."/>
            <person name="Ruepp A."/>
            <person name="Frickey T."/>
            <person name="Rattei T."/>
            <person name="Fartmann B."/>
            <person name="Stark M."/>
            <person name="Bauer M."/>
            <person name="Zibat A."/>
            <person name="Lombardot T."/>
            <person name="Becker I."/>
            <person name="Amann J."/>
            <person name="Gellner K."/>
            <person name="Teeling H."/>
            <person name="Leuschner W.D."/>
            <person name="Gloeckner F.-O."/>
            <person name="Lupas A.N."/>
            <person name="Amann R."/>
            <person name="Klenk H.-P."/>
        </authorList>
    </citation>
    <scope>NUCLEOTIDE SEQUENCE [LARGE SCALE GENOMIC DNA]</scope>
    <source>
        <strain evidence="3">DSM 12343 / LSv54</strain>
    </source>
</reference>
<dbReference type="STRING" id="177439.DP0624"/>
<dbReference type="Gene3D" id="3.40.50.10420">
    <property type="entry name" value="NagB/RpiA/CoA transferase-like"/>
    <property type="match status" value="1"/>
</dbReference>
<feature type="domain" description="LUD" evidence="1">
    <location>
        <begin position="15"/>
        <end position="211"/>
    </location>
</feature>
<dbReference type="InterPro" id="IPR024185">
    <property type="entry name" value="FTHF_cligase-like_sf"/>
</dbReference>
<dbReference type="PANTHER" id="PTHR36179">
    <property type="entry name" value="LUD_DOM DOMAIN-CONTAINING PROTEIN"/>
    <property type="match status" value="1"/>
</dbReference>
<keyword evidence="3" id="KW-1185">Reference proteome</keyword>
<gene>
    <name evidence="2" type="ordered locus">DP0624</name>
</gene>
<evidence type="ECO:0000313" key="2">
    <source>
        <dbReference type="EMBL" id="CAG35353.1"/>
    </source>
</evidence>
<dbReference type="RefSeq" id="WP_011187869.1">
    <property type="nucleotide sequence ID" value="NC_006138.1"/>
</dbReference>
<evidence type="ECO:0000313" key="3">
    <source>
        <dbReference type="Proteomes" id="UP000000602"/>
    </source>
</evidence>
<dbReference type="eggNOG" id="COG1139">
    <property type="taxonomic scope" value="Bacteria"/>
</dbReference>
<dbReference type="InterPro" id="IPR009501">
    <property type="entry name" value="UCP020269"/>
</dbReference>